<keyword evidence="5" id="KW-0653">Protein transport</keyword>
<reference evidence="12" key="1">
    <citation type="journal article" date="2018" name="Nat. Microbiol.">
        <title>Leveraging single-cell genomics to expand the fungal tree of life.</title>
        <authorList>
            <person name="Ahrendt S.R."/>
            <person name="Quandt C.A."/>
            <person name="Ciobanu D."/>
            <person name="Clum A."/>
            <person name="Salamov A."/>
            <person name="Andreopoulos B."/>
            <person name="Cheng J.F."/>
            <person name="Woyke T."/>
            <person name="Pelin A."/>
            <person name="Henrissat B."/>
            <person name="Reynolds N.K."/>
            <person name="Benny G.L."/>
            <person name="Smith M.E."/>
            <person name="James T.Y."/>
            <person name="Grigoriev I.V."/>
        </authorList>
    </citation>
    <scope>NUCLEOTIDE SEQUENCE [LARGE SCALE GENOMIC DNA]</scope>
    <source>
        <strain evidence="12">RSA 1356</strain>
    </source>
</reference>
<evidence type="ECO:0000256" key="6">
    <source>
        <dbReference type="ARBA" id="ARBA00023034"/>
    </source>
</evidence>
<gene>
    <name evidence="11" type="ORF">THASP1DRAFT_23468</name>
</gene>
<dbReference type="InterPro" id="IPR048682">
    <property type="entry name" value="COG4"/>
</dbReference>
<feature type="compositionally biased region" description="Low complexity" evidence="9">
    <location>
        <begin position="320"/>
        <end position="329"/>
    </location>
</feature>
<evidence type="ECO:0000313" key="11">
    <source>
        <dbReference type="EMBL" id="RKP08562.1"/>
    </source>
</evidence>
<dbReference type="InterPro" id="IPR048684">
    <property type="entry name" value="COG4_C"/>
</dbReference>
<dbReference type="InterPro" id="IPR048680">
    <property type="entry name" value="COG4_N"/>
</dbReference>
<dbReference type="InterPro" id="IPR013167">
    <property type="entry name" value="COG4_M"/>
</dbReference>
<evidence type="ECO:0000256" key="7">
    <source>
        <dbReference type="ARBA" id="ARBA00023136"/>
    </source>
</evidence>
<accession>A0A4P9XRI8</accession>
<dbReference type="Pfam" id="PF08318">
    <property type="entry name" value="COG4_m"/>
    <property type="match status" value="1"/>
</dbReference>
<evidence type="ECO:0000256" key="1">
    <source>
        <dbReference type="ARBA" id="ARBA00004395"/>
    </source>
</evidence>
<feature type="domain" description="COG4 transport protein middle alpha-helical bundle" evidence="10">
    <location>
        <begin position="184"/>
        <end position="500"/>
    </location>
</feature>
<dbReference type="GO" id="GO:0015031">
    <property type="term" value="P:protein transport"/>
    <property type="evidence" value="ECO:0007669"/>
    <property type="project" value="UniProtKB-KW"/>
</dbReference>
<evidence type="ECO:0000256" key="8">
    <source>
        <dbReference type="ARBA" id="ARBA00031340"/>
    </source>
</evidence>
<dbReference type="OrthoDB" id="47059at2759"/>
<dbReference type="EMBL" id="KZ992590">
    <property type="protein sequence ID" value="RKP08562.1"/>
    <property type="molecule type" value="Genomic_DNA"/>
</dbReference>
<keyword evidence="7" id="KW-0472">Membrane</keyword>
<evidence type="ECO:0000256" key="4">
    <source>
        <dbReference type="ARBA" id="ARBA00022448"/>
    </source>
</evidence>
<comment type="similarity">
    <text evidence="2">Belongs to the COG4 family.</text>
</comment>
<organism evidence="11 12">
    <name type="scientific">Thamnocephalis sphaerospora</name>
    <dbReference type="NCBI Taxonomy" id="78915"/>
    <lineage>
        <taxon>Eukaryota</taxon>
        <taxon>Fungi</taxon>
        <taxon>Fungi incertae sedis</taxon>
        <taxon>Zoopagomycota</taxon>
        <taxon>Zoopagomycotina</taxon>
        <taxon>Zoopagomycetes</taxon>
        <taxon>Zoopagales</taxon>
        <taxon>Sigmoideomycetaceae</taxon>
        <taxon>Thamnocephalis</taxon>
    </lineage>
</organism>
<protein>
    <recommendedName>
        <fullName evidence="3">Conserved oligomeric Golgi complex subunit 4</fullName>
    </recommendedName>
    <alternativeName>
        <fullName evidence="8">Component of oligomeric Golgi complex 4</fullName>
    </alternativeName>
</protein>
<keyword evidence="12" id="KW-1185">Reference proteome</keyword>
<dbReference type="STRING" id="78915.A0A4P9XRI8"/>
<dbReference type="Gene3D" id="1.20.58.1970">
    <property type="match status" value="1"/>
</dbReference>
<name>A0A4P9XRI8_9FUNG</name>
<dbReference type="PANTHER" id="PTHR24016:SF0">
    <property type="entry name" value="CONSERVED OLIGOMERIC GOLGI COMPLEX SUBUNIT 4"/>
    <property type="match status" value="1"/>
</dbReference>
<dbReference type="GO" id="GO:0000139">
    <property type="term" value="C:Golgi membrane"/>
    <property type="evidence" value="ECO:0007669"/>
    <property type="project" value="UniProtKB-SubCell"/>
</dbReference>
<dbReference type="Pfam" id="PF20663">
    <property type="entry name" value="COG4_N"/>
    <property type="match status" value="1"/>
</dbReference>
<dbReference type="PANTHER" id="PTHR24016">
    <property type="entry name" value="CONSERVED OLIGOMERIC GOLGI COMPLEX SUBUNIT 4"/>
    <property type="match status" value="1"/>
</dbReference>
<dbReference type="SMART" id="SM00762">
    <property type="entry name" value="Cog4"/>
    <property type="match status" value="1"/>
</dbReference>
<keyword evidence="4" id="KW-0813">Transport</keyword>
<dbReference type="AlphaFoldDB" id="A0A4P9XRI8"/>
<keyword evidence="6" id="KW-0333">Golgi apparatus</keyword>
<dbReference type="Proteomes" id="UP000271241">
    <property type="component" value="Unassembled WGS sequence"/>
</dbReference>
<evidence type="ECO:0000259" key="10">
    <source>
        <dbReference type="SMART" id="SM00762"/>
    </source>
</evidence>
<evidence type="ECO:0000256" key="9">
    <source>
        <dbReference type="SAM" id="MobiDB-lite"/>
    </source>
</evidence>
<evidence type="ECO:0000256" key="5">
    <source>
        <dbReference type="ARBA" id="ARBA00022927"/>
    </source>
</evidence>
<evidence type="ECO:0000313" key="12">
    <source>
        <dbReference type="Proteomes" id="UP000271241"/>
    </source>
</evidence>
<dbReference type="Gene3D" id="1.10.287.1060">
    <property type="entry name" value="ESAT-6-like"/>
    <property type="match status" value="1"/>
</dbReference>
<feature type="region of interest" description="Disordered" evidence="9">
    <location>
        <begin position="319"/>
        <end position="342"/>
    </location>
</feature>
<evidence type="ECO:0000256" key="2">
    <source>
        <dbReference type="ARBA" id="ARBA00009215"/>
    </source>
</evidence>
<sequence>MVQLEGMVTLDQVRRLQSSTELAITLARVEAQERELEARLYQLSRKRNELDAVTHRLIRRLCAEVLTSAVRPYAEELAHDAKGMTALLDTATEKARMHTAPVRRLDAEEAKIRSAMQKIDDAKEMRDCIVGVLESLSLKDYDRAAVHLFRSTKMADSVLESSAASLAMTVQPSGHEGQSVRDILERARADLSAIAQREFAEAVRTQDQTGIRRFFKLLPMIGESSLGLVLYSDFLCSLVSDRCRAQLAQVGNKHFGVRLTELYEMVAMAIDHHHPLVETNYGPGHMLYVIYRLQREVDTQAGIIMGQFSEEHRLSLIDQSGRSSTSSSGRHGGESSQTTAGDSAVDLRQLDTLLKELAVISQKTALYRRFLQRRAKAEIDAVDANGIANDADIREAALALDEAGLLREGRIASAMESLLRGYAQMERYFARKSISKVLHMDEVDDNDKTSTSLEDVFFILKNCTQRALSIGSDTVGSAMVKLLARILEVDYLRILHQRLSTSTSSLDAKDVRRGHMVCLNNMDVACDYMPKLVEELKQRLGSQTNNFSETEVSALSASFRSFTELEAKTRDILKENLEDHFDEHIRAKLRAIAQKAFRPARYLLTEAGYEEQEMGDSVGSRFIVEAEGLLAPFELTADARQTTLTESNWRRIHELAACAILSEWETVLMAARVNQLGALRVDKDVRLLSSFLSAKTAVITGVVRERLTRLGEISMLLNMDELADLDEIWQQMDGGHRRCLDAGEVRRILLLR</sequence>
<evidence type="ECO:0000256" key="3">
    <source>
        <dbReference type="ARBA" id="ARBA00020975"/>
    </source>
</evidence>
<dbReference type="Pfam" id="PF20662">
    <property type="entry name" value="COG4_C"/>
    <property type="match status" value="1"/>
</dbReference>
<proteinExistence type="inferred from homology"/>
<comment type="subcellular location">
    <subcellularLocation>
        <location evidence="1">Golgi apparatus membrane</location>
        <topology evidence="1">Peripheral membrane protein</topology>
    </subcellularLocation>
</comment>